<protein>
    <recommendedName>
        <fullName evidence="3">CCHC-type domain-containing protein</fullName>
    </recommendedName>
</protein>
<dbReference type="Proteomes" id="UP000499080">
    <property type="component" value="Unassembled WGS sequence"/>
</dbReference>
<sequence>MPNSADKITAKQIPKFIPEKGKENVYSKREIQRSRNGNKTQISKFRENCSKTESQCKWCGNSKIHAKEQCPAKNAICNACKKKGHYSRVCRSHVKVNALTEEENIYLSAIYHKERVTSEEHVGPCQGPEKCINCKGPHNAKSNLCPAYIKEKKILELKCRNHITTSEAQRVFNSQNMKYSEAVKSSPASAEIQDTVNLKFEVLPQSINEKFECLLQSVNEKFEKQTAIFGEMLHKTIESITQNMYKIIVQSLETNTSPTRKKNLPKNLDLSTSLPMQWDAVDVQRYLGSILVPSLGGRHRHWEK</sequence>
<evidence type="ECO:0000313" key="2">
    <source>
        <dbReference type="Proteomes" id="UP000499080"/>
    </source>
</evidence>
<gene>
    <name evidence="1" type="ORF">AVEN_144164_1</name>
</gene>
<accession>A0A4Y2GAN9</accession>
<dbReference type="EMBL" id="BGPR01001309">
    <property type="protein sequence ID" value="GBM50740.1"/>
    <property type="molecule type" value="Genomic_DNA"/>
</dbReference>
<reference evidence="1 2" key="1">
    <citation type="journal article" date="2019" name="Sci. Rep.">
        <title>Orb-weaving spider Araneus ventricosus genome elucidates the spidroin gene catalogue.</title>
        <authorList>
            <person name="Kono N."/>
            <person name="Nakamura H."/>
            <person name="Ohtoshi R."/>
            <person name="Moran D.A.P."/>
            <person name="Shinohara A."/>
            <person name="Yoshida Y."/>
            <person name="Fujiwara M."/>
            <person name="Mori M."/>
            <person name="Tomita M."/>
            <person name="Arakawa K."/>
        </authorList>
    </citation>
    <scope>NUCLEOTIDE SEQUENCE [LARGE SCALE GENOMIC DNA]</scope>
</reference>
<evidence type="ECO:0000313" key="1">
    <source>
        <dbReference type="EMBL" id="GBM50740.1"/>
    </source>
</evidence>
<organism evidence="1 2">
    <name type="scientific">Araneus ventricosus</name>
    <name type="common">Orbweaver spider</name>
    <name type="synonym">Epeira ventricosa</name>
    <dbReference type="NCBI Taxonomy" id="182803"/>
    <lineage>
        <taxon>Eukaryota</taxon>
        <taxon>Metazoa</taxon>
        <taxon>Ecdysozoa</taxon>
        <taxon>Arthropoda</taxon>
        <taxon>Chelicerata</taxon>
        <taxon>Arachnida</taxon>
        <taxon>Araneae</taxon>
        <taxon>Araneomorphae</taxon>
        <taxon>Entelegynae</taxon>
        <taxon>Araneoidea</taxon>
        <taxon>Araneidae</taxon>
        <taxon>Araneus</taxon>
    </lineage>
</organism>
<evidence type="ECO:0008006" key="3">
    <source>
        <dbReference type="Google" id="ProtNLM"/>
    </source>
</evidence>
<keyword evidence="2" id="KW-1185">Reference proteome</keyword>
<dbReference type="OrthoDB" id="6434442at2759"/>
<dbReference type="AlphaFoldDB" id="A0A4Y2GAN9"/>
<comment type="caution">
    <text evidence="1">The sequence shown here is derived from an EMBL/GenBank/DDBJ whole genome shotgun (WGS) entry which is preliminary data.</text>
</comment>
<name>A0A4Y2GAN9_ARAVE</name>
<proteinExistence type="predicted"/>